<evidence type="ECO:0000313" key="2">
    <source>
        <dbReference type="EMBL" id="EMY33566.1"/>
    </source>
</evidence>
<dbReference type="Proteomes" id="UP000010729">
    <property type="component" value="Unassembled WGS sequence"/>
</dbReference>
<protein>
    <submittedName>
        <fullName evidence="2">Uncharacterized protein</fullName>
    </submittedName>
</protein>
<evidence type="ECO:0000313" key="3">
    <source>
        <dbReference type="Proteomes" id="UP000010729"/>
    </source>
</evidence>
<dbReference type="RefSeq" id="WP_005270148.1">
    <property type="nucleotide sequence ID" value="NZ_ANPE02000169.1"/>
</dbReference>
<dbReference type="EMBL" id="ANPE02000169">
    <property type="protein sequence ID" value="EMY33566.1"/>
    <property type="molecule type" value="Genomic_DNA"/>
</dbReference>
<name>N1UT24_9MICC</name>
<feature type="transmembrane region" description="Helical" evidence="1">
    <location>
        <begin position="7"/>
        <end position="26"/>
    </location>
</feature>
<proteinExistence type="predicted"/>
<keyword evidence="1" id="KW-0812">Transmembrane</keyword>
<reference evidence="2 3" key="1">
    <citation type="journal article" date="2013" name="Genome Announc.">
        <title>Draft Genome Sequence of Arthrobacter crystallopoietes Strain BAB-32, Revealing Genes for Bioremediation.</title>
        <authorList>
            <person name="Joshi M.N."/>
            <person name="Pandit A.S."/>
            <person name="Sharma A."/>
            <person name="Pandya R.V."/>
            <person name="Desai S.M."/>
            <person name="Saxena A.K."/>
            <person name="Bagatharia S.B."/>
        </authorList>
    </citation>
    <scope>NUCLEOTIDE SEQUENCE [LARGE SCALE GENOMIC DNA]</scope>
    <source>
        <strain evidence="2 3">BAB-32</strain>
    </source>
</reference>
<comment type="caution">
    <text evidence="2">The sequence shown here is derived from an EMBL/GenBank/DDBJ whole genome shotgun (WGS) entry which is preliminary data.</text>
</comment>
<keyword evidence="1" id="KW-0472">Membrane</keyword>
<keyword evidence="3" id="KW-1185">Reference proteome</keyword>
<evidence type="ECO:0000256" key="1">
    <source>
        <dbReference type="SAM" id="Phobius"/>
    </source>
</evidence>
<gene>
    <name evidence="2" type="ORF">D477_014231</name>
</gene>
<organism evidence="2 3">
    <name type="scientific">Arthrobacter crystallopoietes BAB-32</name>
    <dbReference type="NCBI Taxonomy" id="1246476"/>
    <lineage>
        <taxon>Bacteria</taxon>
        <taxon>Bacillati</taxon>
        <taxon>Actinomycetota</taxon>
        <taxon>Actinomycetes</taxon>
        <taxon>Micrococcales</taxon>
        <taxon>Micrococcaceae</taxon>
        <taxon>Crystallibacter</taxon>
    </lineage>
</organism>
<sequence length="66" mass="6957">MQSNRTRFTRLIAAAAMAAIGVVIIMTGDSTLLLVAGFGITAAASWATFTVTFTWLMHIGQARPAS</sequence>
<keyword evidence="1" id="KW-1133">Transmembrane helix</keyword>
<dbReference type="AlphaFoldDB" id="N1UT24"/>
<accession>N1UT24</accession>
<feature type="transmembrane region" description="Helical" evidence="1">
    <location>
        <begin position="32"/>
        <end position="56"/>
    </location>
</feature>